<organism evidence="1 2">
    <name type="scientific">Acinetobacter kyonggiensis</name>
    <dbReference type="NCBI Taxonomy" id="595670"/>
    <lineage>
        <taxon>Bacteria</taxon>
        <taxon>Pseudomonadati</taxon>
        <taxon>Pseudomonadota</taxon>
        <taxon>Gammaproteobacteria</taxon>
        <taxon>Moraxellales</taxon>
        <taxon>Moraxellaceae</taxon>
        <taxon>Acinetobacter</taxon>
    </lineage>
</organism>
<keyword evidence="2" id="KW-1185">Reference proteome</keyword>
<accession>A0A1H3NS78</accession>
<name>A0A1H3NS78_9GAMM</name>
<evidence type="ECO:0000313" key="2">
    <source>
        <dbReference type="Proteomes" id="UP000199035"/>
    </source>
</evidence>
<gene>
    <name evidence="1" type="ORF">SAMN05421643_1581</name>
</gene>
<dbReference type="Proteomes" id="UP000199035">
    <property type="component" value="Unassembled WGS sequence"/>
</dbReference>
<evidence type="ECO:0000313" key="1">
    <source>
        <dbReference type="EMBL" id="SDY91039.1"/>
    </source>
</evidence>
<protein>
    <submittedName>
        <fullName evidence="1">Uncharacterized protein</fullName>
    </submittedName>
</protein>
<proteinExistence type="predicted"/>
<sequence>MYVGNHVRLASNPNIIMAVSKVNNDETVVCKWISKSSEKLQVHIFDKCLLKVVSENTIEETKFDVTVGQVVKLKIGMHSLKAVVNKVIDSERVVCSWISKDDEELQTQEVEIFFLHNPAMNINQKSLEMAFR</sequence>
<dbReference type="EMBL" id="FNPK01000058">
    <property type="protein sequence ID" value="SDY91039.1"/>
    <property type="molecule type" value="Genomic_DNA"/>
</dbReference>
<reference evidence="2" key="1">
    <citation type="submission" date="2016-10" db="EMBL/GenBank/DDBJ databases">
        <authorList>
            <person name="Varghese N."/>
            <person name="Submissions S."/>
        </authorList>
    </citation>
    <scope>NUCLEOTIDE SEQUENCE [LARGE SCALE GENOMIC DNA]</scope>
    <source>
        <strain evidence="2">ANC 5109</strain>
    </source>
</reference>
<dbReference type="RefSeq" id="WP_092693036.1">
    <property type="nucleotide sequence ID" value="NZ_FNPK01000058.1"/>
</dbReference>
<dbReference type="AlphaFoldDB" id="A0A1H3NS78"/>